<dbReference type="AlphaFoldDB" id="A0A553GZP3"/>
<protein>
    <submittedName>
        <fullName evidence="2">Uncharacterized protein</fullName>
    </submittedName>
</protein>
<evidence type="ECO:0000313" key="3">
    <source>
        <dbReference type="Proteomes" id="UP000315235"/>
    </source>
</evidence>
<dbReference type="Proteomes" id="UP000315235">
    <property type="component" value="Unassembled WGS sequence"/>
</dbReference>
<gene>
    <name evidence="2" type="ORF">FM069_10630</name>
</gene>
<reference evidence="2 3" key="1">
    <citation type="submission" date="2019-07" db="EMBL/GenBank/DDBJ databases">
        <title>Pseudomonas mangiferae sp. nov., isolated from bark of mango tree in Thailand.</title>
        <authorList>
            <person name="Srisuk N."/>
            <person name="Anurat P."/>
        </authorList>
    </citation>
    <scope>NUCLEOTIDE SEQUENCE [LARGE SCALE GENOMIC DNA]</scope>
    <source>
        <strain evidence="2 3">DMKU_BBB3-04</strain>
    </source>
</reference>
<keyword evidence="3" id="KW-1185">Reference proteome</keyword>
<dbReference type="EMBL" id="VJOY01000006">
    <property type="protein sequence ID" value="TRX74973.1"/>
    <property type="molecule type" value="Genomic_DNA"/>
</dbReference>
<proteinExistence type="predicted"/>
<dbReference type="RefSeq" id="WP_143488275.1">
    <property type="nucleotide sequence ID" value="NZ_VJOY01000006.1"/>
</dbReference>
<feature type="region of interest" description="Disordered" evidence="1">
    <location>
        <begin position="13"/>
        <end position="36"/>
    </location>
</feature>
<comment type="caution">
    <text evidence="2">The sequence shown here is derived from an EMBL/GenBank/DDBJ whole genome shotgun (WGS) entry which is preliminary data.</text>
</comment>
<feature type="compositionally biased region" description="Pro residues" evidence="1">
    <location>
        <begin position="22"/>
        <end position="34"/>
    </location>
</feature>
<evidence type="ECO:0000256" key="1">
    <source>
        <dbReference type="SAM" id="MobiDB-lite"/>
    </source>
</evidence>
<sequence>MTDDFLDYLLLSESDPAETPAAPSPTCPAPPPADVSPELLKQARAQHPRLGEADLLRLIGLIRLFN</sequence>
<accession>A0A553GZP3</accession>
<name>A0A553GZP3_9PSED</name>
<organism evidence="2 3">
    <name type="scientific">Pseudomonas mangiferae</name>
    <dbReference type="NCBI Taxonomy" id="2593654"/>
    <lineage>
        <taxon>Bacteria</taxon>
        <taxon>Pseudomonadati</taxon>
        <taxon>Pseudomonadota</taxon>
        <taxon>Gammaproteobacteria</taxon>
        <taxon>Pseudomonadales</taxon>
        <taxon>Pseudomonadaceae</taxon>
        <taxon>Pseudomonas</taxon>
    </lineage>
</organism>
<evidence type="ECO:0000313" key="2">
    <source>
        <dbReference type="EMBL" id="TRX74973.1"/>
    </source>
</evidence>